<organism evidence="1 2">
    <name type="scientific">Mycena chlorophos</name>
    <name type="common">Agaric fungus</name>
    <name type="synonym">Agaricus chlorophos</name>
    <dbReference type="NCBI Taxonomy" id="658473"/>
    <lineage>
        <taxon>Eukaryota</taxon>
        <taxon>Fungi</taxon>
        <taxon>Dikarya</taxon>
        <taxon>Basidiomycota</taxon>
        <taxon>Agaricomycotina</taxon>
        <taxon>Agaricomycetes</taxon>
        <taxon>Agaricomycetidae</taxon>
        <taxon>Agaricales</taxon>
        <taxon>Marasmiineae</taxon>
        <taxon>Mycenaceae</taxon>
        <taxon>Mycena</taxon>
    </lineage>
</organism>
<name>A0ABQ0L7Q3_MYCCL</name>
<keyword evidence="2" id="KW-1185">Reference proteome</keyword>
<evidence type="ECO:0000313" key="1">
    <source>
        <dbReference type="EMBL" id="GAT47131.1"/>
    </source>
</evidence>
<evidence type="ECO:0000313" key="2">
    <source>
        <dbReference type="Proteomes" id="UP000815677"/>
    </source>
</evidence>
<dbReference type="EMBL" id="DF843160">
    <property type="protein sequence ID" value="GAT47131.1"/>
    <property type="molecule type" value="Genomic_DNA"/>
</dbReference>
<accession>A0ABQ0L7Q3</accession>
<reference evidence="1" key="1">
    <citation type="submission" date="2014-09" db="EMBL/GenBank/DDBJ databases">
        <title>Genome sequence of the luminous mushroom Mycena chlorophos for searching fungal bioluminescence genes.</title>
        <authorList>
            <person name="Tanaka Y."/>
            <person name="Kasuga D."/>
            <person name="Oba Y."/>
            <person name="Hase S."/>
            <person name="Sato K."/>
            <person name="Oba Y."/>
            <person name="Sakakibara Y."/>
        </authorList>
    </citation>
    <scope>NUCLEOTIDE SEQUENCE</scope>
</reference>
<proteinExistence type="predicted"/>
<dbReference type="Proteomes" id="UP000815677">
    <property type="component" value="Unassembled WGS sequence"/>
</dbReference>
<gene>
    <name evidence="1" type="ORF">MCHLO_04611</name>
</gene>
<protein>
    <submittedName>
        <fullName evidence="1">Uncharacterized protein</fullName>
    </submittedName>
</protein>
<sequence length="185" mass="20215">MCYYGCRAGIRALIFLMSLTSELKISKRLSLTDAHVDGCALDLEVISVGRRHSETSSETGNNVAVKVLLARLFSALAWLAPPSHLILLHFRQWPASRSGSSPLPPSWPSLLGLSLRPSLLLKQSLGTISTSQLQLIPRCSPSSKPPTHHRNLSCFGAPFIREGASRAGGLDGCYQSYAHIPHWQF</sequence>